<keyword evidence="1" id="KW-0472">Membrane</keyword>
<feature type="transmembrane region" description="Helical" evidence="1">
    <location>
        <begin position="20"/>
        <end position="41"/>
    </location>
</feature>
<dbReference type="InterPro" id="IPR019635">
    <property type="entry name" value="DUF2500"/>
</dbReference>
<name>A0A9X1WRV3_9BACL</name>
<dbReference type="Pfam" id="PF10694">
    <property type="entry name" value="DUF2500"/>
    <property type="match status" value="1"/>
</dbReference>
<dbReference type="RefSeq" id="WP_244728590.1">
    <property type="nucleotide sequence ID" value="NZ_JALIRP010000009.1"/>
</dbReference>
<comment type="caution">
    <text evidence="2">The sequence shown here is derived from an EMBL/GenBank/DDBJ whole genome shotgun (WGS) entry which is preliminary data.</text>
</comment>
<sequence length="131" mass="15039">MDNFGGPPSFFAFLLEVPPFFLTYKGLILIFVICVFAYVIIKVLSTWISNNASEITQKRCKVTDKRTQVWGGSNDISTSTNYYITFEFEDNTRKELYVGDKHYGLISIGDQGELTYQGTRFKGFIRMTDNQ</sequence>
<keyword evidence="1" id="KW-0812">Transmembrane</keyword>
<dbReference type="Proteomes" id="UP001139347">
    <property type="component" value="Unassembled WGS sequence"/>
</dbReference>
<organism evidence="2 3">
    <name type="scientific">Paenibacillus mangrovi</name>
    <dbReference type="NCBI Taxonomy" id="2931978"/>
    <lineage>
        <taxon>Bacteria</taxon>
        <taxon>Bacillati</taxon>
        <taxon>Bacillota</taxon>
        <taxon>Bacilli</taxon>
        <taxon>Bacillales</taxon>
        <taxon>Paenibacillaceae</taxon>
        <taxon>Paenibacillus</taxon>
    </lineage>
</organism>
<gene>
    <name evidence="2" type="ORF">MUG84_21095</name>
</gene>
<dbReference type="Gene3D" id="2.40.50.660">
    <property type="match status" value="1"/>
</dbReference>
<accession>A0A9X1WRV3</accession>
<keyword evidence="3" id="KW-1185">Reference proteome</keyword>
<dbReference type="EMBL" id="JALIRP010000009">
    <property type="protein sequence ID" value="MCJ8014212.1"/>
    <property type="molecule type" value="Genomic_DNA"/>
</dbReference>
<keyword evidence="1" id="KW-1133">Transmembrane helix</keyword>
<dbReference type="AlphaFoldDB" id="A0A9X1WRV3"/>
<evidence type="ECO:0000313" key="2">
    <source>
        <dbReference type="EMBL" id="MCJ8014212.1"/>
    </source>
</evidence>
<protein>
    <submittedName>
        <fullName evidence="2">DUF2500 domain-containing protein</fullName>
    </submittedName>
</protein>
<proteinExistence type="predicted"/>
<evidence type="ECO:0000313" key="3">
    <source>
        <dbReference type="Proteomes" id="UP001139347"/>
    </source>
</evidence>
<reference evidence="2" key="1">
    <citation type="submission" date="2022-04" db="EMBL/GenBank/DDBJ databases">
        <title>Paenibacillus mangrovi sp. nov., a novel endophytic bacterium isolated from bark of Kandelia candel.</title>
        <authorList>
            <person name="Tuo L."/>
        </authorList>
    </citation>
    <scope>NUCLEOTIDE SEQUENCE</scope>
    <source>
        <strain evidence="2">KQZ6P-2</strain>
    </source>
</reference>
<evidence type="ECO:0000256" key="1">
    <source>
        <dbReference type="SAM" id="Phobius"/>
    </source>
</evidence>